<dbReference type="KEGG" id="afla:FHG64_04930"/>
<evidence type="ECO:0000313" key="1">
    <source>
        <dbReference type="EMBL" id="QCY68793.1"/>
    </source>
</evidence>
<proteinExistence type="predicted"/>
<dbReference type="AlphaFoldDB" id="A0A5B7X2F4"/>
<evidence type="ECO:0000313" key="2">
    <source>
        <dbReference type="Proteomes" id="UP000309016"/>
    </source>
</evidence>
<keyword evidence="2" id="KW-1185">Reference proteome</keyword>
<evidence type="ECO:0008006" key="3">
    <source>
        <dbReference type="Google" id="ProtNLM"/>
    </source>
</evidence>
<dbReference type="OrthoDB" id="1443689at2"/>
<accession>A0A5B7X2F4</accession>
<dbReference type="EMBL" id="CP040812">
    <property type="protein sequence ID" value="QCY68793.1"/>
    <property type="molecule type" value="Genomic_DNA"/>
</dbReference>
<gene>
    <name evidence="1" type="ORF">FHG64_04930</name>
</gene>
<dbReference type="RefSeq" id="WP_139065378.1">
    <property type="nucleotide sequence ID" value="NZ_CP040812.1"/>
</dbReference>
<name>A0A5B7X2F4_9FLAO</name>
<reference evidence="1 2" key="1">
    <citation type="submission" date="2019-06" db="EMBL/GenBank/DDBJ databases">
        <title>Complete genome sequence of Antarcticibacterium flavum KCTC 52984T from an Antarctic marine sediment.</title>
        <authorList>
            <person name="Lee Y.M."/>
            <person name="Shin S.C."/>
        </authorList>
    </citation>
    <scope>NUCLEOTIDE SEQUENCE [LARGE SCALE GENOMIC DNA]</scope>
    <source>
        <strain evidence="1 2">KCTC 52984</strain>
    </source>
</reference>
<dbReference type="Proteomes" id="UP000309016">
    <property type="component" value="Chromosome"/>
</dbReference>
<protein>
    <recommendedName>
        <fullName evidence="3">Four helix bundle protein</fullName>
    </recommendedName>
</protein>
<organism evidence="1 2">
    <name type="scientific">Antarcticibacterium flavum</name>
    <dbReference type="NCBI Taxonomy" id="2058175"/>
    <lineage>
        <taxon>Bacteria</taxon>
        <taxon>Pseudomonadati</taxon>
        <taxon>Bacteroidota</taxon>
        <taxon>Flavobacteriia</taxon>
        <taxon>Flavobacteriales</taxon>
        <taxon>Flavobacteriaceae</taxon>
        <taxon>Antarcticibacterium</taxon>
    </lineage>
</organism>
<sequence>MEPHQFTHLPVYKKALEIFKVSRAIAYNIGNSEHIIEMSLSANENKRVAGEIVTASLQLAPALAALQNSSCSSMQLEKANSIRRSSKRILSKCRKMEYLSNKEKDILRLLKMEIKQFEQLFSQWYHQLEYRNRLN</sequence>